<organism evidence="1 2">
    <name type="scientific">Mikania micrantha</name>
    <name type="common">bitter vine</name>
    <dbReference type="NCBI Taxonomy" id="192012"/>
    <lineage>
        <taxon>Eukaryota</taxon>
        <taxon>Viridiplantae</taxon>
        <taxon>Streptophyta</taxon>
        <taxon>Embryophyta</taxon>
        <taxon>Tracheophyta</taxon>
        <taxon>Spermatophyta</taxon>
        <taxon>Magnoliopsida</taxon>
        <taxon>eudicotyledons</taxon>
        <taxon>Gunneridae</taxon>
        <taxon>Pentapetalae</taxon>
        <taxon>asterids</taxon>
        <taxon>campanulids</taxon>
        <taxon>Asterales</taxon>
        <taxon>Asteraceae</taxon>
        <taxon>Asteroideae</taxon>
        <taxon>Heliantheae alliance</taxon>
        <taxon>Eupatorieae</taxon>
        <taxon>Mikania</taxon>
    </lineage>
</organism>
<sequence>MMKKKRRVTIDCEDEATSEDGTVERLSSCRMSLPREKASNLQSIEFVQYCLFWLKVNIVAYCFRLQSIQPNRAEDCSLHSEETSLPDFSSIRAQLPILPVTIRSPLAVIFSGITSRPLLLSNRGRRGGCVGACSIDEKETRKRA</sequence>
<evidence type="ECO:0000313" key="1">
    <source>
        <dbReference type="EMBL" id="KAD6119844.1"/>
    </source>
</evidence>
<keyword evidence="2" id="KW-1185">Reference proteome</keyword>
<name>A0A5N6PEI5_9ASTR</name>
<accession>A0A5N6PEI5</accession>
<reference evidence="1 2" key="1">
    <citation type="submission" date="2019-05" db="EMBL/GenBank/DDBJ databases">
        <title>Mikania micrantha, genome provides insights into the molecular mechanism of rapid growth.</title>
        <authorList>
            <person name="Liu B."/>
        </authorList>
    </citation>
    <scope>NUCLEOTIDE SEQUENCE [LARGE SCALE GENOMIC DNA]</scope>
    <source>
        <strain evidence="1">NLD-2019</strain>
        <tissue evidence="1">Leaf</tissue>
    </source>
</reference>
<dbReference type="EMBL" id="SZYD01000005">
    <property type="protein sequence ID" value="KAD6119844.1"/>
    <property type="molecule type" value="Genomic_DNA"/>
</dbReference>
<protein>
    <submittedName>
        <fullName evidence="1">Uncharacterized protein</fullName>
    </submittedName>
</protein>
<evidence type="ECO:0000313" key="2">
    <source>
        <dbReference type="Proteomes" id="UP000326396"/>
    </source>
</evidence>
<dbReference type="Proteomes" id="UP000326396">
    <property type="component" value="Linkage Group LG13"/>
</dbReference>
<dbReference type="AlphaFoldDB" id="A0A5N6PEI5"/>
<proteinExistence type="predicted"/>
<gene>
    <name evidence="1" type="ORF">E3N88_11115</name>
</gene>
<comment type="caution">
    <text evidence="1">The sequence shown here is derived from an EMBL/GenBank/DDBJ whole genome shotgun (WGS) entry which is preliminary data.</text>
</comment>